<name>A0A2G5U2R6_9PELO</name>
<dbReference type="EMBL" id="PDUG01000004">
    <property type="protein sequence ID" value="PIC33844.1"/>
    <property type="molecule type" value="Genomic_DNA"/>
</dbReference>
<evidence type="ECO:0000313" key="1">
    <source>
        <dbReference type="EMBL" id="PIC33844.1"/>
    </source>
</evidence>
<organism evidence="1 2">
    <name type="scientific">Caenorhabditis nigoni</name>
    <dbReference type="NCBI Taxonomy" id="1611254"/>
    <lineage>
        <taxon>Eukaryota</taxon>
        <taxon>Metazoa</taxon>
        <taxon>Ecdysozoa</taxon>
        <taxon>Nematoda</taxon>
        <taxon>Chromadorea</taxon>
        <taxon>Rhabditida</taxon>
        <taxon>Rhabditina</taxon>
        <taxon>Rhabditomorpha</taxon>
        <taxon>Rhabditoidea</taxon>
        <taxon>Rhabditidae</taxon>
        <taxon>Peloderinae</taxon>
        <taxon>Caenorhabditis</taxon>
    </lineage>
</organism>
<keyword evidence="2" id="KW-1185">Reference proteome</keyword>
<evidence type="ECO:0000313" key="2">
    <source>
        <dbReference type="Proteomes" id="UP000230233"/>
    </source>
</evidence>
<proteinExistence type="predicted"/>
<dbReference type="AlphaFoldDB" id="A0A2G5U2R6"/>
<comment type="caution">
    <text evidence="1">The sequence shown here is derived from an EMBL/GenBank/DDBJ whole genome shotgun (WGS) entry which is preliminary data.</text>
</comment>
<dbReference type="PANTHER" id="PTHR31006:SF3">
    <property type="entry name" value="F-BOX DOMAIN-CONTAINING PROTEIN-RELATED"/>
    <property type="match status" value="1"/>
</dbReference>
<protein>
    <recommendedName>
        <fullName evidence="3">F-box domain-containing protein</fullName>
    </recommendedName>
</protein>
<dbReference type="InterPro" id="IPR042317">
    <property type="entry name" value="She-1-like"/>
</dbReference>
<dbReference type="Proteomes" id="UP000230233">
    <property type="component" value="Chromosome IV"/>
</dbReference>
<accession>A0A2G5U2R6</accession>
<dbReference type="OrthoDB" id="5784581at2759"/>
<sequence length="356" mass="41765">MLPNLEKVPKMIEKLSIKPVYDTNWCDMPKNVKLLCIDSLELKPRLSLRCTAKAERSLVDSQKFDFYEGHFMGGSDHQILELHPEDGRKYSKMFGNPTEAFKLMKFIWKIGVFKNLYISLKGPAAKKEFKGYDGLFKAEKVNFDGSDNEIVATVLRKMKQGVESITIEANEPKDFPFDQILEMSPVHNSRYWHVQNYEETDSLYKVAQIWIDKSSKIGSTFQVAIYNDGSFDKFLEHLDDRIVSKNEKRARIRTNKPDRHILLERGLDEVVGIDDFPQYFRLKVISAKMKESEYDDGCKEWISKIDSECYEESDSEDFFSFERIANSHGFYHHYDDDKYFRDYGVIIEHRRDDDLN</sequence>
<dbReference type="PANTHER" id="PTHR31006">
    <property type="entry name" value="F-BOX DOMAIN-CONTAINING PROTEIN-RELATED-RELATED"/>
    <property type="match status" value="1"/>
</dbReference>
<gene>
    <name evidence="1" type="primary">Cnig_chr_IV.g13682</name>
    <name evidence="1" type="ORF">B9Z55_013682</name>
</gene>
<evidence type="ECO:0008006" key="3">
    <source>
        <dbReference type="Google" id="ProtNLM"/>
    </source>
</evidence>
<reference evidence="2" key="1">
    <citation type="submission" date="2017-10" db="EMBL/GenBank/DDBJ databases">
        <title>Rapid genome shrinkage in a self-fertile nematode reveals novel sperm competition proteins.</title>
        <authorList>
            <person name="Yin D."/>
            <person name="Schwarz E.M."/>
            <person name="Thomas C.G."/>
            <person name="Felde R.L."/>
            <person name="Korf I.F."/>
            <person name="Cutter A.D."/>
            <person name="Schartner C.M."/>
            <person name="Ralston E.J."/>
            <person name="Meyer B.J."/>
            <person name="Haag E.S."/>
        </authorList>
    </citation>
    <scope>NUCLEOTIDE SEQUENCE [LARGE SCALE GENOMIC DNA]</scope>
    <source>
        <strain evidence="2">JU1422</strain>
    </source>
</reference>